<dbReference type="InterPro" id="IPR007229">
    <property type="entry name" value="Nic_PRibTrfase-Fam"/>
</dbReference>
<evidence type="ECO:0000256" key="3">
    <source>
        <dbReference type="ARBA" id="ARBA00013236"/>
    </source>
</evidence>
<dbReference type="RefSeq" id="WP_066036021.1">
    <property type="nucleotide sequence ID" value="NZ_CP128363.1"/>
</dbReference>
<dbReference type="NCBIfam" id="TIGR01513">
    <property type="entry name" value="NAPRTase_put"/>
    <property type="match status" value="1"/>
</dbReference>
<comment type="PTM">
    <text evidence="9">Transiently phosphorylated on a His residue during the reaction cycle. Phosphorylation strongly increases the affinity for substrates and increases the rate of nicotinate D-ribonucleotide production. Dephosphorylation regenerates the low-affinity form of the enzyme, leading to product release.</text>
</comment>
<dbReference type="SUPFAM" id="SSF54675">
    <property type="entry name" value="Nicotinate/Quinolinate PRTase N-terminal domain-like"/>
    <property type="match status" value="1"/>
</dbReference>
<dbReference type="Proteomes" id="UP000095141">
    <property type="component" value="Unassembled WGS sequence"/>
</dbReference>
<feature type="domain" description="Nicotinate/nicotinamide phosphoribosyltransferase" evidence="10">
    <location>
        <begin position="150"/>
        <end position="350"/>
    </location>
</feature>
<keyword evidence="6 9" id="KW-0662">Pyridine nucleotide biosynthesis</keyword>
<comment type="pathway">
    <text evidence="1 9">Cofactor biosynthesis; NAD(+) biosynthesis; nicotinate D-ribonucleotide from nicotinate: step 1/1.</text>
</comment>
<sequence length="477" mass="52682">MNHELLTDMYEFSMANGYYLTLSHDKQARFDVFYRKAPDDGSFVISAGLKQIVDEVKNWHFSPDDIAYLKSLKHFSDDFLFYLTEAHNRCSIEALPEGTPVFPQEPFLSITGPLMDVQLLETLILNIINHQSLIATKAWQITSAADNRPVMEFGARRAQGPDAAIYGARAAIIGGCGSTSNVLAAKLFNVPAVGTMAHAWIESFPDELTAFRAWAKIYPDNAALLVDTYDVLQSGVPNAIKVFKELRAAGHEPVGIRIDSGDIAQLAKQARKMMDDAGFPDAKITASNALDAHIIKSLLNQGAPLDNFGIGERLITSSSSPVLSGVYKMAALENKGKWEPKIKISNSREKVTLPGHKQVYRLYDKHDPQHAVADVIALADEQIGSKITAISADVHVTRNKVILTDFIAKPLLQQVLTPDKTATCEVNPFVIQRFAKKNLAQLPAATQRLLNPDRFPVYLTKRLADLQQKLIDEATNM</sequence>
<reference evidence="13 14" key="1">
    <citation type="submission" date="2016-08" db="EMBL/GenBank/DDBJ databases">
        <title>Probiotic bacterium isolated from chicken gut.</title>
        <authorList>
            <person name="Levy J.L."/>
            <person name="Hassan H.M."/>
            <person name="Mendoza M.A."/>
        </authorList>
    </citation>
    <scope>NUCLEOTIDE SEQUENCE [LARGE SCALE GENOMIC DNA]</scope>
    <source>
        <strain evidence="13 14">P43</strain>
    </source>
</reference>
<evidence type="ECO:0000259" key="11">
    <source>
        <dbReference type="Pfam" id="PF17767"/>
    </source>
</evidence>
<dbReference type="InterPro" id="IPR041525">
    <property type="entry name" value="N/Namide_PRibTrfase"/>
</dbReference>
<dbReference type="SUPFAM" id="SSF51690">
    <property type="entry name" value="Nicotinate/Quinolinate PRTase C-terminal domain-like"/>
    <property type="match status" value="1"/>
</dbReference>
<organism evidence="13 14">
    <name type="scientific">Limosilactobacillus reuteri</name>
    <name type="common">Lactobacillus reuteri</name>
    <dbReference type="NCBI Taxonomy" id="1598"/>
    <lineage>
        <taxon>Bacteria</taxon>
        <taxon>Bacillati</taxon>
        <taxon>Bacillota</taxon>
        <taxon>Bacilli</taxon>
        <taxon>Lactobacillales</taxon>
        <taxon>Lactobacillaceae</taxon>
        <taxon>Limosilactobacillus</taxon>
    </lineage>
</organism>
<dbReference type="NCBIfam" id="NF009131">
    <property type="entry name" value="PRK12484.1"/>
    <property type="match status" value="1"/>
</dbReference>
<evidence type="ECO:0000313" key="13">
    <source>
        <dbReference type="EMBL" id="OCX46738.1"/>
    </source>
</evidence>
<dbReference type="Pfam" id="PF17767">
    <property type="entry name" value="NAPRTase_N"/>
    <property type="match status" value="1"/>
</dbReference>
<dbReference type="PANTHER" id="PTHR11098:SF1">
    <property type="entry name" value="NICOTINATE PHOSPHORIBOSYLTRANSFERASE"/>
    <property type="match status" value="1"/>
</dbReference>
<dbReference type="InterPro" id="IPR040727">
    <property type="entry name" value="NAPRTase_N"/>
</dbReference>
<dbReference type="GO" id="GO:0005829">
    <property type="term" value="C:cytosol"/>
    <property type="evidence" value="ECO:0007669"/>
    <property type="project" value="TreeGrafter"/>
</dbReference>
<evidence type="ECO:0000256" key="9">
    <source>
        <dbReference type="RuleBase" id="RU365100"/>
    </source>
</evidence>
<dbReference type="NCBIfam" id="NF006695">
    <property type="entry name" value="PRK09243.1-2"/>
    <property type="match status" value="1"/>
</dbReference>
<dbReference type="Gene3D" id="3.20.140.10">
    <property type="entry name" value="nicotinate phosphoribosyltransferase"/>
    <property type="match status" value="1"/>
</dbReference>
<gene>
    <name evidence="13" type="ORF">BFD03_09320</name>
</gene>
<accession>A0A1C2G5E9</accession>
<dbReference type="EMBL" id="MCNS01000022">
    <property type="protein sequence ID" value="OCX46738.1"/>
    <property type="molecule type" value="Genomic_DNA"/>
</dbReference>
<dbReference type="PIRSF" id="PIRSF000484">
    <property type="entry name" value="NAPRT"/>
    <property type="match status" value="1"/>
</dbReference>
<dbReference type="Pfam" id="PF17956">
    <property type="entry name" value="NAPRTase_C"/>
    <property type="match status" value="1"/>
</dbReference>
<evidence type="ECO:0000256" key="7">
    <source>
        <dbReference type="ARBA" id="ARBA00022679"/>
    </source>
</evidence>
<dbReference type="PANTHER" id="PTHR11098">
    <property type="entry name" value="NICOTINATE PHOSPHORIBOSYLTRANSFERASE"/>
    <property type="match status" value="1"/>
</dbReference>
<dbReference type="UniPathway" id="UPA00253">
    <property type="reaction ID" value="UER00457"/>
</dbReference>
<evidence type="ECO:0000313" key="14">
    <source>
        <dbReference type="Proteomes" id="UP000095141"/>
    </source>
</evidence>
<dbReference type="InterPro" id="IPR013785">
    <property type="entry name" value="Aldolase_TIM"/>
</dbReference>
<comment type="function">
    <text evidence="9">Catalyzes the first step in the biosynthesis of NAD from nicotinic acid, the ATP-dependent synthesis of beta-nicotinate D-ribonucleotide from nicotinate and 5-phospho-D-ribose 1-phosphate.</text>
</comment>
<proteinExistence type="inferred from homology"/>
<keyword evidence="4" id="KW-0597">Phosphoprotein</keyword>
<dbReference type="InterPro" id="IPR006405">
    <property type="entry name" value="Nic_PRibTrfase_pncB"/>
</dbReference>
<comment type="catalytic activity">
    <reaction evidence="8 9">
        <text>5-phospho-alpha-D-ribose 1-diphosphate + nicotinate + ATP + H2O = nicotinate beta-D-ribonucleotide + ADP + phosphate + diphosphate</text>
        <dbReference type="Rhea" id="RHEA:36163"/>
        <dbReference type="ChEBI" id="CHEBI:15377"/>
        <dbReference type="ChEBI" id="CHEBI:30616"/>
        <dbReference type="ChEBI" id="CHEBI:32544"/>
        <dbReference type="ChEBI" id="CHEBI:33019"/>
        <dbReference type="ChEBI" id="CHEBI:43474"/>
        <dbReference type="ChEBI" id="CHEBI:57502"/>
        <dbReference type="ChEBI" id="CHEBI:58017"/>
        <dbReference type="ChEBI" id="CHEBI:456216"/>
        <dbReference type="EC" id="6.3.4.21"/>
    </reaction>
</comment>
<dbReference type="GO" id="GO:0034355">
    <property type="term" value="P:NAD+ biosynthetic process via the salvage pathway"/>
    <property type="evidence" value="ECO:0007669"/>
    <property type="project" value="UniProtKB-ARBA"/>
</dbReference>
<keyword evidence="13" id="KW-0328">Glycosyltransferase</keyword>
<protein>
    <recommendedName>
        <fullName evidence="3 9">Nicotinate phosphoribosyltransferase</fullName>
        <ecNumber evidence="3 9">6.3.4.21</ecNumber>
    </recommendedName>
</protein>
<dbReference type="CDD" id="cd01570">
    <property type="entry name" value="NAPRTase_A"/>
    <property type="match status" value="1"/>
</dbReference>
<dbReference type="FunFam" id="3.20.20.70:FF:000076">
    <property type="entry name" value="Nicotinate phosphoribosyltransferase"/>
    <property type="match status" value="1"/>
</dbReference>
<evidence type="ECO:0000256" key="8">
    <source>
        <dbReference type="ARBA" id="ARBA00048668"/>
    </source>
</evidence>
<dbReference type="AlphaFoldDB" id="A0A1C2G5E9"/>
<dbReference type="Pfam" id="PF04095">
    <property type="entry name" value="NAPRTase"/>
    <property type="match status" value="1"/>
</dbReference>
<dbReference type="InterPro" id="IPR041619">
    <property type="entry name" value="NAPRTase_C"/>
</dbReference>
<comment type="caution">
    <text evidence="13">The sequence shown here is derived from an EMBL/GenBank/DDBJ whole genome shotgun (WGS) entry which is preliminary data.</text>
</comment>
<dbReference type="GO" id="GO:0004516">
    <property type="term" value="F:nicotinate phosphoribosyltransferase activity"/>
    <property type="evidence" value="ECO:0007669"/>
    <property type="project" value="UniProtKB-UniRule"/>
</dbReference>
<dbReference type="GO" id="GO:0047280">
    <property type="term" value="F:nicotinamide phosphoribosyltransferase activity"/>
    <property type="evidence" value="ECO:0007669"/>
    <property type="project" value="UniProtKB-ARBA"/>
</dbReference>
<evidence type="ECO:0000256" key="6">
    <source>
        <dbReference type="ARBA" id="ARBA00022642"/>
    </source>
</evidence>
<evidence type="ECO:0000256" key="1">
    <source>
        <dbReference type="ARBA" id="ARBA00004952"/>
    </source>
</evidence>
<feature type="domain" description="Nicotinate phosphoribosyltransferase N-terminal" evidence="11">
    <location>
        <begin position="5"/>
        <end position="129"/>
    </location>
</feature>
<comment type="similarity">
    <text evidence="2 9">Belongs to the NAPRTase family.</text>
</comment>
<evidence type="ECO:0000259" key="12">
    <source>
        <dbReference type="Pfam" id="PF17956"/>
    </source>
</evidence>
<name>A0A1C2G5E9_LIMRT</name>
<dbReference type="EC" id="6.3.4.21" evidence="3 9"/>
<evidence type="ECO:0000256" key="5">
    <source>
        <dbReference type="ARBA" id="ARBA00022598"/>
    </source>
</evidence>
<evidence type="ECO:0000256" key="4">
    <source>
        <dbReference type="ARBA" id="ARBA00022553"/>
    </source>
</evidence>
<evidence type="ECO:0000259" key="10">
    <source>
        <dbReference type="Pfam" id="PF04095"/>
    </source>
</evidence>
<dbReference type="InterPro" id="IPR036068">
    <property type="entry name" value="Nicotinate_pribotase-like_C"/>
</dbReference>
<keyword evidence="7 9" id="KW-0808">Transferase</keyword>
<feature type="domain" description="Nicotinate phosphoribosyltransferase C-terminal" evidence="12">
    <location>
        <begin position="357"/>
        <end position="466"/>
    </location>
</feature>
<evidence type="ECO:0000256" key="2">
    <source>
        <dbReference type="ARBA" id="ARBA00010897"/>
    </source>
</evidence>
<dbReference type="Gene3D" id="3.20.20.70">
    <property type="entry name" value="Aldolase class I"/>
    <property type="match status" value="1"/>
</dbReference>
<keyword evidence="5 9" id="KW-0436">Ligase</keyword>